<feature type="transmembrane region" description="Helical" evidence="1">
    <location>
        <begin position="495"/>
        <end position="512"/>
    </location>
</feature>
<keyword evidence="1" id="KW-0812">Transmembrane</keyword>
<reference evidence="2 3" key="1">
    <citation type="submission" date="2011-07" db="EMBL/GenBank/DDBJ databases">
        <authorList>
            <person name="Coyne R."/>
            <person name="Brami D."/>
            <person name="Johnson J."/>
            <person name="Hostetler J."/>
            <person name="Hannick L."/>
            <person name="Clark T."/>
            <person name="Cassidy-Hanley D."/>
            <person name="Inman J."/>
        </authorList>
    </citation>
    <scope>NUCLEOTIDE SEQUENCE [LARGE SCALE GENOMIC DNA]</scope>
    <source>
        <strain evidence="2 3">G5</strain>
    </source>
</reference>
<evidence type="ECO:0000313" key="2">
    <source>
        <dbReference type="EMBL" id="EGR31804.1"/>
    </source>
</evidence>
<keyword evidence="3" id="KW-1185">Reference proteome</keyword>
<keyword evidence="1" id="KW-1133">Transmembrane helix</keyword>
<evidence type="ECO:0008006" key="4">
    <source>
        <dbReference type="Google" id="ProtNLM"/>
    </source>
</evidence>
<dbReference type="InterPro" id="IPR039031">
    <property type="entry name" value="Mucolipin"/>
</dbReference>
<name>G0QSK5_ICHMU</name>
<dbReference type="eggNOG" id="KOG3733">
    <property type="taxonomic scope" value="Eukaryota"/>
</dbReference>
<dbReference type="EMBL" id="GL983814">
    <property type="protein sequence ID" value="EGR31804.1"/>
    <property type="molecule type" value="Genomic_DNA"/>
</dbReference>
<dbReference type="GO" id="GO:0016020">
    <property type="term" value="C:membrane"/>
    <property type="evidence" value="ECO:0007669"/>
    <property type="project" value="TreeGrafter"/>
</dbReference>
<evidence type="ECO:0000313" key="3">
    <source>
        <dbReference type="Proteomes" id="UP000008983"/>
    </source>
</evidence>
<gene>
    <name evidence="2" type="ORF">IMG5_101760</name>
</gene>
<feature type="non-terminal residue" evidence="2">
    <location>
        <position position="514"/>
    </location>
</feature>
<accession>G0QSK5</accession>
<dbReference type="RefSeq" id="XP_004035290.1">
    <property type="nucleotide sequence ID" value="XM_004035242.1"/>
</dbReference>
<dbReference type="PANTHER" id="PTHR12127">
    <property type="entry name" value="MUCOLIPIN"/>
    <property type="match status" value="1"/>
</dbReference>
<sequence length="514" mass="60966">MELRRSKSIESPQGVFDNQLSKIQSIIINHPQETQSEQDFQTNSRKIIYKDQIFDKYLLSPIEKYEKYGRFPYKLIVHISIVILTTFQIIYSSNNLTTNSTEQNQAWRQLFFGKNYSMNIKNSDNESQLVYFDTLPQFSKHLQNLFSNINLSNDNRIQDYYFNYTSSNFQVYYNYPLNFTEFENKKQFKYNVDLKVGILQPFNQSNTLEIKQILKQAKFYELSINDVILAKYNVISCWNFLLQYSLHSKNVIKANLISDGGPCNQQLYEEGIKMQGKDYMSQYFQIDLVQPSNLLYTGYNTTVNILSLLCSFYSVILCYKYILQIMNIYIEIQENSQRQYLKSYSTEYLETKKIMSRKRYNLLRILTEQKQWHELTFYQKLQYFDGWYFIILVGNFFQIIGSMFLLTLTNQKSDFYQSIQIIDWTIGLGAFCAWISLLKYLEYSQKASINLDVILFSLPQIFAILVEFIPVFMVFVIVGLTCFSKCELFSDTRSAIITLISLIYMDSIYYDIQY</sequence>
<dbReference type="AlphaFoldDB" id="G0QSK5"/>
<feature type="transmembrane region" description="Helical" evidence="1">
    <location>
        <begin position="461"/>
        <end position="483"/>
    </location>
</feature>
<dbReference type="InParanoid" id="G0QSK5"/>
<dbReference type="Proteomes" id="UP000008983">
    <property type="component" value="Unassembled WGS sequence"/>
</dbReference>
<dbReference type="OMA" id="VISDCIG"/>
<feature type="transmembrane region" description="Helical" evidence="1">
    <location>
        <begin position="421"/>
        <end position="441"/>
    </location>
</feature>
<dbReference type="GO" id="GO:0072345">
    <property type="term" value="F:NAADP-sensitive calcium-release channel activity"/>
    <property type="evidence" value="ECO:0007669"/>
    <property type="project" value="TreeGrafter"/>
</dbReference>
<dbReference type="GeneID" id="14907948"/>
<feature type="transmembrane region" description="Helical" evidence="1">
    <location>
        <begin position="387"/>
        <end position="409"/>
    </location>
</feature>
<proteinExistence type="predicted"/>
<dbReference type="PANTHER" id="PTHR12127:SF7">
    <property type="entry name" value="SD02261P"/>
    <property type="match status" value="1"/>
</dbReference>
<keyword evidence="1" id="KW-0472">Membrane</keyword>
<dbReference type="OrthoDB" id="311187at2759"/>
<evidence type="ECO:0000256" key="1">
    <source>
        <dbReference type="SAM" id="Phobius"/>
    </source>
</evidence>
<dbReference type="STRING" id="857967.G0QSK5"/>
<organism evidence="2 3">
    <name type="scientific">Ichthyophthirius multifiliis</name>
    <name type="common">White spot disease agent</name>
    <name type="synonym">Ich</name>
    <dbReference type="NCBI Taxonomy" id="5932"/>
    <lineage>
        <taxon>Eukaryota</taxon>
        <taxon>Sar</taxon>
        <taxon>Alveolata</taxon>
        <taxon>Ciliophora</taxon>
        <taxon>Intramacronucleata</taxon>
        <taxon>Oligohymenophorea</taxon>
        <taxon>Hymenostomatida</taxon>
        <taxon>Ophryoglenina</taxon>
        <taxon>Ichthyophthirius</taxon>
    </lineage>
</organism>
<protein>
    <recommendedName>
        <fullName evidence="4">Transmembrane protein</fullName>
    </recommendedName>
</protein>